<dbReference type="EMBL" id="UYYA01003813">
    <property type="protein sequence ID" value="VDM55953.1"/>
    <property type="molecule type" value="Genomic_DNA"/>
</dbReference>
<proteinExistence type="predicted"/>
<dbReference type="OrthoDB" id="5826678at2759"/>
<evidence type="ECO:0000313" key="4">
    <source>
        <dbReference type="WBParaSite" id="ACOC_0000436701-mRNA-1"/>
    </source>
</evidence>
<sequence length="120" mass="13343">MSIVRAVSCLKSTHMPSMAARYASAAAAPGKSKVQLQKPQGESGFFSYDRNISRDPKLKGVPKPHPGDTLASFLFRRLGHAYEIYPLFFLGGFLAVICCATIYYSFDKIEVWVDRSEVFS</sequence>
<accession>A0A0R3PIZ0</accession>
<evidence type="ECO:0000256" key="1">
    <source>
        <dbReference type="SAM" id="Phobius"/>
    </source>
</evidence>
<feature type="transmembrane region" description="Helical" evidence="1">
    <location>
        <begin position="84"/>
        <end position="106"/>
    </location>
</feature>
<dbReference type="WBParaSite" id="ACOC_0000436701-mRNA-1">
    <property type="protein sequence ID" value="ACOC_0000436701-mRNA-1"/>
    <property type="gene ID" value="ACOC_0000436701"/>
</dbReference>
<keyword evidence="1" id="KW-1133">Transmembrane helix</keyword>
<keyword evidence="1" id="KW-0812">Transmembrane</keyword>
<organism evidence="4">
    <name type="scientific">Angiostrongylus costaricensis</name>
    <name type="common">Nematode worm</name>
    <dbReference type="NCBI Taxonomy" id="334426"/>
    <lineage>
        <taxon>Eukaryota</taxon>
        <taxon>Metazoa</taxon>
        <taxon>Ecdysozoa</taxon>
        <taxon>Nematoda</taxon>
        <taxon>Chromadorea</taxon>
        <taxon>Rhabditida</taxon>
        <taxon>Rhabditina</taxon>
        <taxon>Rhabditomorpha</taxon>
        <taxon>Strongyloidea</taxon>
        <taxon>Metastrongylidae</taxon>
        <taxon>Angiostrongylus</taxon>
    </lineage>
</organism>
<reference evidence="4" key="1">
    <citation type="submission" date="2017-02" db="UniProtKB">
        <authorList>
            <consortium name="WormBaseParasite"/>
        </authorList>
    </citation>
    <scope>IDENTIFICATION</scope>
</reference>
<dbReference type="AlphaFoldDB" id="A0A0R3PIZ0"/>
<protein>
    <submittedName>
        <fullName evidence="4">NADH dehydrogenase [ubiquinone] 1 beta subcomplex subunit 8, mitochondrial</fullName>
    </submittedName>
</protein>
<evidence type="ECO:0000313" key="2">
    <source>
        <dbReference type="EMBL" id="VDM55953.1"/>
    </source>
</evidence>
<dbReference type="Proteomes" id="UP000267027">
    <property type="component" value="Unassembled WGS sequence"/>
</dbReference>
<keyword evidence="3" id="KW-1185">Reference proteome</keyword>
<reference evidence="2 3" key="2">
    <citation type="submission" date="2018-11" db="EMBL/GenBank/DDBJ databases">
        <authorList>
            <consortium name="Pathogen Informatics"/>
        </authorList>
    </citation>
    <scope>NUCLEOTIDE SEQUENCE [LARGE SCALE GENOMIC DNA]</scope>
    <source>
        <strain evidence="2 3">Costa Rica</strain>
    </source>
</reference>
<name>A0A0R3PIZ0_ANGCS</name>
<gene>
    <name evidence="2" type="ORF">ACOC_LOCUS4368</name>
</gene>
<evidence type="ECO:0000313" key="3">
    <source>
        <dbReference type="Proteomes" id="UP000267027"/>
    </source>
</evidence>
<keyword evidence="1" id="KW-0472">Membrane</keyword>